<dbReference type="EC" id="6.3.2.-" evidence="3"/>
<dbReference type="InterPro" id="IPR000873">
    <property type="entry name" value="AMP-dep_synth/lig_dom"/>
</dbReference>
<proteinExistence type="predicted"/>
<keyword evidence="1 3" id="KW-0436">Ligase</keyword>
<sequence length="265" mass="29183">MIEFTRWPEEFAARYRQKGYWQDLPLTHLITRHAENDAPAIIDGDKSYSYREFNRLVDNLASSLQRQGLKRGETALVQLGNVAEFYITFFALLRIGVAPVNALFSHQRSELNAYAAQIEPALLIADREHALFADDDFLNAFVAQHASVRVALLLNDGGERSLAAAIARPDDNFVAHPTPADEVAFFQLSGGSTGTPKLIPRTHNDYEYSIRRSNQLCGVSAETRYLNALPAAHNYAMSSPGSLGVFLAGGVVVLAHDRAPPSASR</sequence>
<name>A0A7H4LXN3_9ENTR</name>
<dbReference type="GO" id="GO:0016877">
    <property type="term" value="F:ligase activity, forming carbon-sulfur bonds"/>
    <property type="evidence" value="ECO:0007669"/>
    <property type="project" value="UniProtKB-ARBA"/>
</dbReference>
<dbReference type="SUPFAM" id="SSF56801">
    <property type="entry name" value="Acetyl-CoA synthetase-like"/>
    <property type="match status" value="1"/>
</dbReference>
<organism evidence="3 4">
    <name type="scientific">Klebsiella michiganensis</name>
    <dbReference type="NCBI Taxonomy" id="1134687"/>
    <lineage>
        <taxon>Bacteria</taxon>
        <taxon>Pseudomonadati</taxon>
        <taxon>Pseudomonadota</taxon>
        <taxon>Gammaproteobacteria</taxon>
        <taxon>Enterobacterales</taxon>
        <taxon>Enterobacteriaceae</taxon>
        <taxon>Klebsiella/Raoultella group</taxon>
        <taxon>Klebsiella</taxon>
    </lineage>
</organism>
<dbReference type="PROSITE" id="PS00455">
    <property type="entry name" value="AMP_BINDING"/>
    <property type="match status" value="1"/>
</dbReference>
<dbReference type="InterPro" id="IPR050237">
    <property type="entry name" value="ATP-dep_AMP-bd_enzyme"/>
</dbReference>
<gene>
    <name evidence="3" type="primary">dhbE_3</name>
    <name evidence="3" type="ORF">NCTC11694_02083</name>
</gene>
<evidence type="ECO:0000259" key="2">
    <source>
        <dbReference type="Pfam" id="PF00501"/>
    </source>
</evidence>
<accession>A0A7H4LXN3</accession>
<dbReference type="AlphaFoldDB" id="A0A7H4LXN3"/>
<evidence type="ECO:0000313" key="4">
    <source>
        <dbReference type="Proteomes" id="UP000255050"/>
    </source>
</evidence>
<dbReference type="Pfam" id="PF00501">
    <property type="entry name" value="AMP-binding"/>
    <property type="match status" value="1"/>
</dbReference>
<evidence type="ECO:0000256" key="1">
    <source>
        <dbReference type="ARBA" id="ARBA00022598"/>
    </source>
</evidence>
<feature type="domain" description="AMP-dependent synthetase/ligase" evidence="2">
    <location>
        <begin position="35"/>
        <end position="259"/>
    </location>
</feature>
<dbReference type="Gene3D" id="3.40.50.12780">
    <property type="entry name" value="N-terminal domain of ligase-like"/>
    <property type="match status" value="1"/>
</dbReference>
<comment type="caution">
    <text evidence="3">The sequence shown here is derived from an EMBL/GenBank/DDBJ whole genome shotgun (WGS) entry which is preliminary data.</text>
</comment>
<dbReference type="Proteomes" id="UP000255050">
    <property type="component" value="Unassembled WGS sequence"/>
</dbReference>
<dbReference type="InterPro" id="IPR020845">
    <property type="entry name" value="AMP-binding_CS"/>
</dbReference>
<dbReference type="PANTHER" id="PTHR43767:SF1">
    <property type="entry name" value="NONRIBOSOMAL PEPTIDE SYNTHASE PES1 (EUROFUNG)-RELATED"/>
    <property type="match status" value="1"/>
</dbReference>
<dbReference type="InterPro" id="IPR042099">
    <property type="entry name" value="ANL_N_sf"/>
</dbReference>
<evidence type="ECO:0000313" key="3">
    <source>
        <dbReference type="EMBL" id="STR40909.1"/>
    </source>
</evidence>
<dbReference type="EMBL" id="UGJR01000002">
    <property type="protein sequence ID" value="STR40909.1"/>
    <property type="molecule type" value="Genomic_DNA"/>
</dbReference>
<reference evidence="3 4" key="1">
    <citation type="submission" date="2018-06" db="EMBL/GenBank/DDBJ databases">
        <authorList>
            <consortium name="Pathogen Informatics"/>
            <person name="Doyle S."/>
        </authorList>
    </citation>
    <scope>NUCLEOTIDE SEQUENCE [LARGE SCALE GENOMIC DNA]</scope>
    <source>
        <strain evidence="3 4">NCTC11694</strain>
    </source>
</reference>
<protein>
    <submittedName>
        <fullName evidence="3">2,3-dihydroxybenzoate-AMP ligase</fullName>
        <ecNumber evidence="3">6.3.2.-</ecNumber>
    </submittedName>
</protein>
<dbReference type="PANTHER" id="PTHR43767">
    <property type="entry name" value="LONG-CHAIN-FATTY-ACID--COA LIGASE"/>
    <property type="match status" value="1"/>
</dbReference>